<keyword evidence="6" id="KW-1185">Reference proteome</keyword>
<dbReference type="SMART" id="SM00214">
    <property type="entry name" value="VWC"/>
    <property type="match status" value="4"/>
</dbReference>
<evidence type="ECO:0000259" key="4">
    <source>
        <dbReference type="PROSITE" id="PS01208"/>
    </source>
</evidence>
<dbReference type="Gene3D" id="2.10.22.10">
    <property type="entry name" value="Antistasin, domain 1"/>
    <property type="match status" value="1"/>
</dbReference>
<dbReference type="Pfam" id="PF00093">
    <property type="entry name" value="VWC"/>
    <property type="match status" value="2"/>
</dbReference>
<keyword evidence="3" id="KW-0472">Membrane</keyword>
<dbReference type="InterPro" id="IPR001007">
    <property type="entry name" value="VWF_dom"/>
</dbReference>
<dbReference type="PANTHER" id="PTHR46439:SF1">
    <property type="entry name" value="CYSTEINE-RICH MOTOR NEURON 1 PROTEIN"/>
    <property type="match status" value="1"/>
</dbReference>
<keyword evidence="2" id="KW-0677">Repeat</keyword>
<dbReference type="PANTHER" id="PTHR46439">
    <property type="entry name" value="CYSTEINE-RICH MOTOR NEURON 1 PROTEIN"/>
    <property type="match status" value="1"/>
</dbReference>
<organism evidence="5 6">
    <name type="scientific">Oikopleura dioica</name>
    <name type="common">Tunicate</name>
    <dbReference type="NCBI Taxonomy" id="34765"/>
    <lineage>
        <taxon>Eukaryota</taxon>
        <taxon>Metazoa</taxon>
        <taxon>Chordata</taxon>
        <taxon>Tunicata</taxon>
        <taxon>Appendicularia</taxon>
        <taxon>Copelata</taxon>
        <taxon>Oikopleuridae</taxon>
        <taxon>Oikopleura</taxon>
    </lineage>
</organism>
<keyword evidence="3" id="KW-1133">Transmembrane helix</keyword>
<proteinExistence type="predicted"/>
<protein>
    <submittedName>
        <fullName evidence="5">Oidioi.mRNA.OKI2018_I69.PAR.g8522.t1.cds</fullName>
    </submittedName>
</protein>
<feature type="domain" description="VWFC" evidence="4">
    <location>
        <begin position="153"/>
        <end position="195"/>
    </location>
</feature>
<dbReference type="Gene3D" id="6.20.200.20">
    <property type="match status" value="2"/>
</dbReference>
<dbReference type="SUPFAM" id="SSF57603">
    <property type="entry name" value="FnI-like domain"/>
    <property type="match status" value="2"/>
</dbReference>
<reference evidence="5 6" key="1">
    <citation type="submission" date="2021-04" db="EMBL/GenBank/DDBJ databases">
        <authorList>
            <person name="Bliznina A."/>
        </authorList>
    </citation>
    <scope>NUCLEOTIDE SEQUENCE [LARGE SCALE GENOMIC DNA]</scope>
</reference>
<accession>A0ABN7RGE4</accession>
<evidence type="ECO:0000313" key="6">
    <source>
        <dbReference type="Proteomes" id="UP001158576"/>
    </source>
</evidence>
<evidence type="ECO:0000256" key="3">
    <source>
        <dbReference type="SAM" id="Phobius"/>
    </source>
</evidence>
<dbReference type="PROSITE" id="PS01208">
    <property type="entry name" value="VWFC_1"/>
    <property type="match status" value="2"/>
</dbReference>
<dbReference type="Pfam" id="PF02822">
    <property type="entry name" value="Antistasin"/>
    <property type="match status" value="1"/>
</dbReference>
<dbReference type="InterPro" id="IPR004094">
    <property type="entry name" value="Antistasin-like"/>
</dbReference>
<evidence type="ECO:0000256" key="2">
    <source>
        <dbReference type="ARBA" id="ARBA00022737"/>
    </source>
</evidence>
<dbReference type="InterPro" id="IPR011061">
    <property type="entry name" value="Hirudin/antistatin"/>
</dbReference>
<dbReference type="EMBL" id="OU015568">
    <property type="protein sequence ID" value="CAG5076694.1"/>
    <property type="molecule type" value="Genomic_DNA"/>
</dbReference>
<feature type="domain" description="VWFC" evidence="4">
    <location>
        <begin position="565"/>
        <end position="605"/>
    </location>
</feature>
<dbReference type="Gene3D" id="2.10.70.10">
    <property type="entry name" value="Complement Module, domain 1"/>
    <property type="match status" value="1"/>
</dbReference>
<dbReference type="Proteomes" id="UP001158576">
    <property type="component" value="Chromosome PAR"/>
</dbReference>
<keyword evidence="3" id="KW-0812">Transmembrane</keyword>
<dbReference type="SUPFAM" id="SSF57262">
    <property type="entry name" value="Leech antihemostatic proteins"/>
    <property type="match status" value="1"/>
</dbReference>
<evidence type="ECO:0000313" key="5">
    <source>
        <dbReference type="EMBL" id="CAG5076694.1"/>
    </source>
</evidence>
<name>A0ABN7RGE4_OIKDI</name>
<keyword evidence="1" id="KW-0732">Signal</keyword>
<gene>
    <name evidence="5" type="ORF">OKIOD_LOCUS80</name>
</gene>
<dbReference type="InterPro" id="IPR052624">
    <property type="entry name" value="CRIM1"/>
</dbReference>
<sequence length="747" mass="83102">MFVFKGCEIVENTCECRQEQSCIDPFPFLTIEDCQLALIRRCEKRKCPRYKNRRISCPVDSEILPGEWSDDGCCPQPDSCICKPCPRTLCGNGTPKILLQQGNGIPGTCCDVEKCGGLSDLNIDSSISEVTPFCGKLDGQLRKVGDTWWSDECTKCTCKADGRTDCEAFACTPETCQNYEKKDKAHFDKCCRAECETYDYFIFEEDTCPRMPRCVFPCQIEFDSRDCEICHCPDYTYEDGLSSSSEIITKDGCPSLSGCQKTCRRFGFKRDPTTKCKLCKCQKTPLKCPNLGDCVKICPYGYRQDNYGCEICQCRRCPSFNCESRDTFGVMTQLICPHGMVINDSGCRICRCRKKNENDTALTEKRAGSVCTVGTSCHLCFCYSGFDENNEGSILCNLIKCPDVSGCQAVVFPEDSCCPQCLTLVENTNSTEISTSSADFFKPQKCDELGLVNGEVWRPTEENCFICGCMASFVMCSYHVCPPVTCDEPILIPGSCCPICEISNPLNHRLCISEEKGAIEHGQSWRVSNCKSCYCDGGEIHLEDSCIDNEMNDRLSETTWKRDVCTTCQCLRGDISCFVDPCPPIEACESGLEPIFAEGHCCKICPIAEEELCKTKECTITVVMTVLLVLLTILSITVLACVRYKKSKDTYEPVPRYSDTYRTNGGVVQLPRSPAIARVVAGNDPDGRVTATGYARDPSHMSVMNLQNATSFQSLPKHSTATQLTSDIGKFSSVTAPDFDELWRNNE</sequence>
<feature type="transmembrane region" description="Helical" evidence="3">
    <location>
        <begin position="620"/>
        <end position="642"/>
    </location>
</feature>
<evidence type="ECO:0000256" key="1">
    <source>
        <dbReference type="ARBA" id="ARBA00022729"/>
    </source>
</evidence>